<dbReference type="AlphaFoldDB" id="A0ABD2P6X7"/>
<reference evidence="1 2" key="1">
    <citation type="journal article" date="2021" name="BMC Biol.">
        <title>Horizontally acquired antibacterial genes associated with adaptive radiation of ladybird beetles.</title>
        <authorList>
            <person name="Li H.S."/>
            <person name="Tang X.F."/>
            <person name="Huang Y.H."/>
            <person name="Xu Z.Y."/>
            <person name="Chen M.L."/>
            <person name="Du X.Y."/>
            <person name="Qiu B.Y."/>
            <person name="Chen P.T."/>
            <person name="Zhang W."/>
            <person name="Slipinski A."/>
            <person name="Escalona H.E."/>
            <person name="Waterhouse R.M."/>
            <person name="Zwick A."/>
            <person name="Pang H."/>
        </authorList>
    </citation>
    <scope>NUCLEOTIDE SEQUENCE [LARGE SCALE GENOMIC DNA]</scope>
    <source>
        <strain evidence="1">SYSU2018</strain>
    </source>
</reference>
<evidence type="ECO:0000313" key="2">
    <source>
        <dbReference type="Proteomes" id="UP001516400"/>
    </source>
</evidence>
<name>A0ABD2P6X7_9CUCU</name>
<keyword evidence="2" id="KW-1185">Reference proteome</keyword>
<organism evidence="1 2">
    <name type="scientific">Cryptolaemus montrouzieri</name>
    <dbReference type="NCBI Taxonomy" id="559131"/>
    <lineage>
        <taxon>Eukaryota</taxon>
        <taxon>Metazoa</taxon>
        <taxon>Ecdysozoa</taxon>
        <taxon>Arthropoda</taxon>
        <taxon>Hexapoda</taxon>
        <taxon>Insecta</taxon>
        <taxon>Pterygota</taxon>
        <taxon>Neoptera</taxon>
        <taxon>Endopterygota</taxon>
        <taxon>Coleoptera</taxon>
        <taxon>Polyphaga</taxon>
        <taxon>Cucujiformia</taxon>
        <taxon>Coccinelloidea</taxon>
        <taxon>Coccinellidae</taxon>
        <taxon>Scymninae</taxon>
        <taxon>Scymnini</taxon>
        <taxon>Cryptolaemus</taxon>
    </lineage>
</organism>
<dbReference type="Proteomes" id="UP001516400">
    <property type="component" value="Unassembled WGS sequence"/>
</dbReference>
<protein>
    <submittedName>
        <fullName evidence="1">Uncharacterized protein</fullName>
    </submittedName>
</protein>
<dbReference type="EMBL" id="JABFTP020000185">
    <property type="protein sequence ID" value="KAL3286723.1"/>
    <property type="molecule type" value="Genomic_DNA"/>
</dbReference>
<gene>
    <name evidence="1" type="ORF">HHI36_001219</name>
</gene>
<sequence length="177" mass="20521">MVSERTRVSAKTAICIDNIFSNVIGCLVRVESIFISDHCYQLLSFDSPTGGTVNTHKVKKRVIDERSCQRFREYMLNANWDGLERGNLNDKFNFEKDGYNRRLINCDNLSKESWKVINEHRNPKGVMGIPEIRDATGISGFWVHRVHRVWQMALPISSQICLHVVVCFIHHQQLYVL</sequence>
<comment type="caution">
    <text evidence="1">The sequence shown here is derived from an EMBL/GenBank/DDBJ whole genome shotgun (WGS) entry which is preliminary data.</text>
</comment>
<accession>A0ABD2P6X7</accession>
<evidence type="ECO:0000313" key="1">
    <source>
        <dbReference type="EMBL" id="KAL3286723.1"/>
    </source>
</evidence>
<proteinExistence type="predicted"/>